<dbReference type="InterPro" id="IPR000073">
    <property type="entry name" value="AB_hydrolase_1"/>
</dbReference>
<dbReference type="Gene3D" id="3.40.50.1820">
    <property type="entry name" value="alpha/beta hydrolase"/>
    <property type="match status" value="1"/>
</dbReference>
<dbReference type="PRINTS" id="PR00111">
    <property type="entry name" value="ABHYDROLASE"/>
</dbReference>
<dbReference type="EMBL" id="WLCI01000015">
    <property type="protein sequence ID" value="MTB96167.1"/>
    <property type="molecule type" value="Genomic_DNA"/>
</dbReference>
<feature type="domain" description="AB hydrolase-1" evidence="1">
    <location>
        <begin position="32"/>
        <end position="256"/>
    </location>
</feature>
<sequence length="310" mass="31695">MTTSLTAVRLGGRPDLPLLVLGPALGTSATALWGPCARLLGRDLQVVAWDLPGHGTNRVDPDAADDPLTVPALAAAVLDLVDTMAQGLHRPAFHYAGVSVGGAVGLQLALDAPDRLESLTVLGTTARLGDPDSWAERAATVRERGTEALVEMSSGRWFAPGFVEREPDRAAGLLRSLTDADDEAYAAVCGALGGFDVRERLGAVTVPLLAVGGSADVPAPPEEVRGLAEAVPDGRAVELPDVAHLAPAEAPEEVARLVREHALGPEQDAPGPEAEQLAAAVHAARAAGLTAAEVEALVRAALAGEDPPAG</sequence>
<dbReference type="InterPro" id="IPR029058">
    <property type="entry name" value="AB_hydrolase_fold"/>
</dbReference>
<evidence type="ECO:0000259" key="1">
    <source>
        <dbReference type="Pfam" id="PF12697"/>
    </source>
</evidence>
<proteinExistence type="predicted"/>
<comment type="caution">
    <text evidence="2">The sequence shown here is derived from an EMBL/GenBank/DDBJ whole genome shotgun (WGS) entry which is preliminary data.</text>
</comment>
<keyword evidence="3" id="KW-1185">Reference proteome</keyword>
<evidence type="ECO:0000313" key="3">
    <source>
        <dbReference type="Proteomes" id="UP000433406"/>
    </source>
</evidence>
<dbReference type="Proteomes" id="UP000433406">
    <property type="component" value="Unassembled WGS sequence"/>
</dbReference>
<dbReference type="InterPro" id="IPR050228">
    <property type="entry name" value="Carboxylesterase_BioH"/>
</dbReference>
<reference evidence="2 3" key="1">
    <citation type="submission" date="2019-10" db="EMBL/GenBank/DDBJ databases">
        <title>Nocardioides novel species isolated from the excrement of Marmot.</title>
        <authorList>
            <person name="Zhang G."/>
        </authorList>
    </citation>
    <scope>NUCLEOTIDE SEQUENCE [LARGE SCALE GENOMIC DNA]</scope>
    <source>
        <strain evidence="3">zg-579</strain>
    </source>
</reference>
<dbReference type="PANTHER" id="PTHR43194:SF2">
    <property type="entry name" value="PEROXISOMAL MEMBRANE PROTEIN LPX1"/>
    <property type="match status" value="1"/>
</dbReference>
<gene>
    <name evidence="2" type="ORF">GGQ22_13870</name>
</gene>
<dbReference type="SUPFAM" id="SSF53474">
    <property type="entry name" value="alpha/beta-Hydrolases"/>
    <property type="match status" value="1"/>
</dbReference>
<dbReference type="Pfam" id="PF12697">
    <property type="entry name" value="Abhydrolase_6"/>
    <property type="match status" value="1"/>
</dbReference>
<keyword evidence="2" id="KW-0378">Hydrolase</keyword>
<name>A0A6I3JDH3_9ACTN</name>
<accession>A0A6I3JDH3</accession>
<dbReference type="AlphaFoldDB" id="A0A6I3JDH3"/>
<evidence type="ECO:0000313" key="2">
    <source>
        <dbReference type="EMBL" id="MTB96167.1"/>
    </source>
</evidence>
<dbReference type="GO" id="GO:0016787">
    <property type="term" value="F:hydrolase activity"/>
    <property type="evidence" value="ECO:0007669"/>
    <property type="project" value="UniProtKB-KW"/>
</dbReference>
<dbReference type="PANTHER" id="PTHR43194">
    <property type="entry name" value="HYDROLASE ALPHA/BETA FOLD FAMILY"/>
    <property type="match status" value="1"/>
</dbReference>
<protein>
    <submittedName>
        <fullName evidence="2">Alpha/beta fold hydrolase</fullName>
    </submittedName>
</protein>
<organism evidence="2 3">
    <name type="scientific">Nocardioides marmotae</name>
    <dbReference type="NCBI Taxonomy" id="2663857"/>
    <lineage>
        <taxon>Bacteria</taxon>
        <taxon>Bacillati</taxon>
        <taxon>Actinomycetota</taxon>
        <taxon>Actinomycetes</taxon>
        <taxon>Propionibacteriales</taxon>
        <taxon>Nocardioidaceae</taxon>
        <taxon>Nocardioides</taxon>
    </lineage>
</organism>